<feature type="compositionally biased region" description="Low complexity" evidence="1">
    <location>
        <begin position="761"/>
        <end position="771"/>
    </location>
</feature>
<feature type="compositionally biased region" description="Low complexity" evidence="1">
    <location>
        <begin position="61"/>
        <end position="72"/>
    </location>
</feature>
<gene>
    <name evidence="2" type="ORF">D9619_005565</name>
</gene>
<feature type="region of interest" description="Disordered" evidence="1">
    <location>
        <begin position="1"/>
        <end position="22"/>
    </location>
</feature>
<dbReference type="EMBL" id="JAACJJ010000001">
    <property type="protein sequence ID" value="KAF5331135.1"/>
    <property type="molecule type" value="Genomic_DNA"/>
</dbReference>
<feature type="region of interest" description="Disordered" evidence="1">
    <location>
        <begin position="700"/>
        <end position="931"/>
    </location>
</feature>
<feature type="compositionally biased region" description="Low complexity" evidence="1">
    <location>
        <begin position="623"/>
        <end position="639"/>
    </location>
</feature>
<feature type="compositionally biased region" description="Polar residues" evidence="1">
    <location>
        <begin position="490"/>
        <end position="503"/>
    </location>
</feature>
<feature type="compositionally biased region" description="Polar residues" evidence="1">
    <location>
        <begin position="848"/>
        <end position="859"/>
    </location>
</feature>
<organism evidence="2 3">
    <name type="scientific">Psilocybe cf. subviscida</name>
    <dbReference type="NCBI Taxonomy" id="2480587"/>
    <lineage>
        <taxon>Eukaryota</taxon>
        <taxon>Fungi</taxon>
        <taxon>Dikarya</taxon>
        <taxon>Basidiomycota</taxon>
        <taxon>Agaricomycotina</taxon>
        <taxon>Agaricomycetes</taxon>
        <taxon>Agaricomycetidae</taxon>
        <taxon>Agaricales</taxon>
        <taxon>Agaricineae</taxon>
        <taxon>Strophariaceae</taxon>
        <taxon>Psilocybe</taxon>
    </lineage>
</organism>
<protein>
    <submittedName>
        <fullName evidence="2">Uncharacterized protein</fullName>
    </submittedName>
</protein>
<feature type="compositionally biased region" description="Pro residues" evidence="1">
    <location>
        <begin position="815"/>
        <end position="824"/>
    </location>
</feature>
<name>A0A8H5FBQ5_9AGAR</name>
<sequence length="1186" mass="127534">MDRLPDACPPSPTSSDSDEYNTESARVYFGPVKTPERKFVAASQGLFPPLDGAGALRRSPRLSSPRLRSVSPMEAESAQTDKDDIEQVELLVNASDDEDSGDLLDSGTATPQKGDDTIDEPSSALADKILHAHDNPSPPPSPPSALRIFDPYHTTTTESTNDYQSDLMFLNISDRIEGDGQQPPLKASTGSTDDEIFPPSTEDAVLNSGELIPIDPVEPPTPTGVIREGSLFPSNLTLSVDDLLSKSPSPQKVHGSQVQHVVPVVIVETAENDVTMASEAPQSDIQAAAEDRSLSSEVAIEQGGGQTLVDSEAATNLTEAATIAPQNLEVTPLRRSTRPRRSVTPNVLQETPPIAPSAGLPSSATRIRRKQAAPNFTDEVVSDSQDEVESRPLAAEQQATTSTVRVRHRSPAKTLPSFSRELGSLSPTSSNLLSTLNFTAPDAQAVNDSFSQPSSSAAPMLSFSVFTPPTDTAAPSTPVRSSGPIRFSSTTKVGVSASPTKFTLQPPAPNDPTNTPARRVPVSQAIAEGRMSPEKSAQPGFRFSNTPLPSMPTPARRVLVSEGPPSMAMKAGTMRLASPTRTLGQRAPSAEPRLGSSLKGKEKATQPPQEPTGVMAKLPFPLAAAAPTSTPAESSAAGAQPTKQDDVAKAKASPMKSSLRQPTSRIPRIGAKPYARATEAKAADKPKTIRKVETVVAVKPLPRSSTSETASSLRKNVRAVEPTKAPAASTSRVKPTVSTASTVLKRKREQDKSSPVKPRIVRQVPQVVIPAAPAPQPAPDTTSKAKKATTGPRQIRRVMDPEPPKEKPVQQQQQPPSPPHPEPSVPVVTDMVTDLSTPSIPEVIVSQAPESASVQQQVELTPGSPMKQDPPPAPQPSSEPAEAPPAFNIIPEIVVDAGDTGLRRTTRSKRTPVRDVFTEGSSRQTSTRRKPVAFHSDDVFSGMSMTALKDLTVSNTAKNQRYLTVQLETEVVRRDGLRPESPAVKIRTIVQRQQDERERRVQERAKRRERRGDGSTSDADRSSDFEIDDAGYSSQVDELMDDTDGDQPKHTRGAGEDDDYATPEKVRRNYRGTRLFVDGEDVEQEDAAPQRRVKWDRGLFTTVYLDEVKLGSREYLKENRDLKGILAPTAKAIRLDTLGNHPHAESPLADIVPENVTVKKIVYDDDDAPAPLPVVAKPTRAKAKRK</sequence>
<keyword evidence="3" id="KW-1185">Reference proteome</keyword>
<feature type="compositionally biased region" description="Basic and acidic residues" evidence="1">
    <location>
        <begin position="797"/>
        <end position="808"/>
    </location>
</feature>
<dbReference type="AlphaFoldDB" id="A0A8H5FBQ5"/>
<feature type="compositionally biased region" description="Pro residues" evidence="1">
    <location>
        <begin position="868"/>
        <end position="877"/>
    </location>
</feature>
<feature type="region of interest" description="Disordered" evidence="1">
    <location>
        <begin position="490"/>
        <end position="553"/>
    </location>
</feature>
<comment type="caution">
    <text evidence="2">The sequence shown here is derived from an EMBL/GenBank/DDBJ whole genome shotgun (WGS) entry which is preliminary data.</text>
</comment>
<feature type="compositionally biased region" description="Polar residues" evidence="1">
    <location>
        <begin position="655"/>
        <end position="664"/>
    </location>
</feature>
<evidence type="ECO:0000313" key="3">
    <source>
        <dbReference type="Proteomes" id="UP000567179"/>
    </source>
</evidence>
<reference evidence="2 3" key="1">
    <citation type="journal article" date="2020" name="ISME J.">
        <title>Uncovering the hidden diversity of litter-decomposition mechanisms in mushroom-forming fungi.</title>
        <authorList>
            <person name="Floudas D."/>
            <person name="Bentzer J."/>
            <person name="Ahren D."/>
            <person name="Johansson T."/>
            <person name="Persson P."/>
            <person name="Tunlid A."/>
        </authorList>
    </citation>
    <scope>NUCLEOTIDE SEQUENCE [LARGE SCALE GENOMIC DNA]</scope>
    <source>
        <strain evidence="2 3">CBS 101986</strain>
    </source>
</reference>
<feature type="region of interest" description="Disordered" evidence="1">
    <location>
        <begin position="176"/>
        <end position="200"/>
    </location>
</feature>
<feature type="region of interest" description="Disordered" evidence="1">
    <location>
        <begin position="46"/>
        <end position="149"/>
    </location>
</feature>
<feature type="compositionally biased region" description="Polar residues" evidence="1">
    <location>
        <begin position="728"/>
        <end position="742"/>
    </location>
</feature>
<dbReference type="Proteomes" id="UP000567179">
    <property type="component" value="Unassembled WGS sequence"/>
</dbReference>
<feature type="region of interest" description="Disordered" evidence="1">
    <location>
        <begin position="577"/>
        <end position="686"/>
    </location>
</feature>
<dbReference type="OrthoDB" id="2148418at2759"/>
<evidence type="ECO:0000313" key="2">
    <source>
        <dbReference type="EMBL" id="KAF5331135.1"/>
    </source>
</evidence>
<feature type="compositionally biased region" description="Polar residues" evidence="1">
    <location>
        <begin position="703"/>
        <end position="714"/>
    </location>
</feature>
<feature type="compositionally biased region" description="Basic and acidic residues" evidence="1">
    <location>
        <begin position="1046"/>
        <end position="1055"/>
    </location>
</feature>
<accession>A0A8H5FBQ5</accession>
<feature type="region of interest" description="Disordered" evidence="1">
    <location>
        <begin position="333"/>
        <end position="426"/>
    </location>
</feature>
<proteinExistence type="predicted"/>
<feature type="compositionally biased region" description="Basic and acidic residues" evidence="1">
    <location>
        <begin position="993"/>
        <end position="1024"/>
    </location>
</feature>
<evidence type="ECO:0000256" key="1">
    <source>
        <dbReference type="SAM" id="MobiDB-lite"/>
    </source>
</evidence>
<feature type="region of interest" description="Disordered" evidence="1">
    <location>
        <begin position="983"/>
        <end position="1064"/>
    </location>
</feature>